<dbReference type="GeneID" id="33328535"/>
<dbReference type="Proteomes" id="UP000250085">
    <property type="component" value="Chromosome"/>
</dbReference>
<proteinExistence type="predicted"/>
<name>A0A2Z2N2L6_9EURY</name>
<dbReference type="EMBL" id="CP015106">
    <property type="protein sequence ID" value="ASJ14853.1"/>
    <property type="molecule type" value="Genomic_DNA"/>
</dbReference>
<dbReference type="InterPro" id="IPR021799">
    <property type="entry name" value="PIN-like_prokaryotic"/>
</dbReference>
<reference evidence="1 2" key="1">
    <citation type="submission" date="2016-04" db="EMBL/GenBank/DDBJ databases">
        <title>Complete genome sequence of Thermococcus radiotolerans type strain EJ2.</title>
        <authorList>
            <person name="Oger P.M."/>
        </authorList>
    </citation>
    <scope>NUCLEOTIDE SEQUENCE [LARGE SCALE GENOMIC DNA]</scope>
    <source>
        <strain evidence="1 2">EJ2</strain>
    </source>
</reference>
<dbReference type="AlphaFoldDB" id="A0A2Z2N2L6"/>
<dbReference type="PANTHER" id="PTHR39550:SF1">
    <property type="entry name" value="SLL0658 PROTEIN"/>
    <property type="match status" value="1"/>
</dbReference>
<evidence type="ECO:0000313" key="1">
    <source>
        <dbReference type="EMBL" id="ASJ14853.1"/>
    </source>
</evidence>
<dbReference type="PANTHER" id="PTHR39550">
    <property type="entry name" value="SLL0658 PROTEIN"/>
    <property type="match status" value="1"/>
</dbReference>
<gene>
    <name evidence="1" type="ORF">A3L10_06765</name>
</gene>
<sequence>MIVISNTSPLIRLSNIGKLGIFHELFGEVLVPPAAAREFGESLPEWIAVKHPKDDPLVSALSKLLGDRESEAIALAIEPNADFLILDDLKARKIAKDMGIKVIGTAGVLLLAKKRGIVNEVKPLLMALVDRGFRISNDVIEVILKAAGEG</sequence>
<dbReference type="KEGG" id="trl:A3L10_06765"/>
<keyword evidence="2" id="KW-1185">Reference proteome</keyword>
<dbReference type="RefSeq" id="WP_088866925.1">
    <property type="nucleotide sequence ID" value="NZ_CP015106.1"/>
</dbReference>
<accession>A0A2Z2N2L6</accession>
<organism evidence="1 2">
    <name type="scientific">Thermococcus radiotolerans</name>
    <dbReference type="NCBI Taxonomy" id="187880"/>
    <lineage>
        <taxon>Archaea</taxon>
        <taxon>Methanobacteriati</taxon>
        <taxon>Methanobacteriota</taxon>
        <taxon>Thermococci</taxon>
        <taxon>Thermococcales</taxon>
        <taxon>Thermococcaceae</taxon>
        <taxon>Thermococcus</taxon>
    </lineage>
</organism>
<dbReference type="OrthoDB" id="323844at2157"/>
<protein>
    <recommendedName>
        <fullName evidence="3">DUF3368 domain-containing protein</fullName>
    </recommendedName>
</protein>
<evidence type="ECO:0008006" key="3">
    <source>
        <dbReference type="Google" id="ProtNLM"/>
    </source>
</evidence>
<evidence type="ECO:0000313" key="2">
    <source>
        <dbReference type="Proteomes" id="UP000250085"/>
    </source>
</evidence>
<dbReference type="Pfam" id="PF11848">
    <property type="entry name" value="DUF3368"/>
    <property type="match status" value="1"/>
</dbReference>